<dbReference type="RefSeq" id="WP_276268688.1">
    <property type="nucleotide sequence ID" value="NZ_JARJLM010000628.1"/>
</dbReference>
<dbReference type="Proteomes" id="UP001216674">
    <property type="component" value="Unassembled WGS sequence"/>
</dbReference>
<protein>
    <recommendedName>
        <fullName evidence="3">Tricarboxylate transport protein TctC</fullName>
    </recommendedName>
</protein>
<name>A0ABT6B1M1_9BURK</name>
<evidence type="ECO:0000313" key="1">
    <source>
        <dbReference type="EMBL" id="MDF3838789.1"/>
    </source>
</evidence>
<evidence type="ECO:0000313" key="2">
    <source>
        <dbReference type="Proteomes" id="UP001216674"/>
    </source>
</evidence>
<dbReference type="InterPro" id="IPR042100">
    <property type="entry name" value="Bug_dom1"/>
</dbReference>
<dbReference type="Gene3D" id="3.40.190.150">
    <property type="entry name" value="Bordetella uptake gene, domain 1"/>
    <property type="match status" value="1"/>
</dbReference>
<evidence type="ECO:0008006" key="3">
    <source>
        <dbReference type="Google" id="ProtNLM"/>
    </source>
</evidence>
<reference evidence="1 2" key="1">
    <citation type="submission" date="2023-03" db="EMBL/GenBank/DDBJ databases">
        <title>Draft assemblies of triclosan tolerant bacteria isolated from returned activated sludge.</title>
        <authorList>
            <person name="Van Hamelsveld S."/>
        </authorList>
    </citation>
    <scope>NUCLEOTIDE SEQUENCE [LARGE SCALE GENOMIC DNA]</scope>
    <source>
        <strain evidence="1 2">GW210010_S58</strain>
    </source>
</reference>
<proteinExistence type="predicted"/>
<accession>A0ABT6B1M1</accession>
<dbReference type="EMBL" id="JARJLM010000628">
    <property type="protein sequence ID" value="MDF3838789.1"/>
    <property type="molecule type" value="Genomic_DNA"/>
</dbReference>
<sequence length="67" mass="7142">MVHAIPSQALAVYRSVAGILVRKDFAQRLQQLGGRAGALGPAAFDTFMRGEREQWGKVVKASGATAE</sequence>
<organism evidence="1 2">
    <name type="scientific">Cupriavidus basilensis</name>
    <dbReference type="NCBI Taxonomy" id="68895"/>
    <lineage>
        <taxon>Bacteria</taxon>
        <taxon>Pseudomonadati</taxon>
        <taxon>Pseudomonadota</taxon>
        <taxon>Betaproteobacteria</taxon>
        <taxon>Burkholderiales</taxon>
        <taxon>Burkholderiaceae</taxon>
        <taxon>Cupriavidus</taxon>
    </lineage>
</organism>
<keyword evidence="2" id="KW-1185">Reference proteome</keyword>
<comment type="caution">
    <text evidence="1">The sequence shown here is derived from an EMBL/GenBank/DDBJ whole genome shotgun (WGS) entry which is preliminary data.</text>
</comment>
<gene>
    <name evidence="1" type="ORF">P3W85_38525</name>
</gene>